<dbReference type="RefSeq" id="WP_344342575.1">
    <property type="nucleotide sequence ID" value="NZ_BAAAKJ010000333.1"/>
</dbReference>
<evidence type="ECO:0000313" key="3">
    <source>
        <dbReference type="Proteomes" id="UP001499863"/>
    </source>
</evidence>
<dbReference type="InterPro" id="IPR006016">
    <property type="entry name" value="UspA"/>
</dbReference>
<dbReference type="CDD" id="cd00293">
    <property type="entry name" value="USP-like"/>
    <property type="match status" value="1"/>
</dbReference>
<accession>A0ABN1YGQ3</accession>
<name>A0ABN1YGQ3_9ACTN</name>
<dbReference type="PANTHER" id="PTHR31964:SF113">
    <property type="entry name" value="USPA DOMAIN-CONTAINING PROTEIN"/>
    <property type="match status" value="1"/>
</dbReference>
<dbReference type="EMBL" id="BAAAKJ010000333">
    <property type="protein sequence ID" value="GAA1408069.1"/>
    <property type="molecule type" value="Genomic_DNA"/>
</dbReference>
<protein>
    <recommendedName>
        <fullName evidence="1">UspA domain-containing protein</fullName>
    </recommendedName>
</protein>
<sequence>MADEPTDLPSAPRVPEDDERGRVVVGVSGSLGSLAALHRAVAEARRLDAEVLAVHCWTPAGGEFGYRRSPCPPLLTACRDAAATRLRDALDQAFGGAWAGVRLRSVAVRGETGQALVRCADRPDDLLVLGAGSRGALARALRPSITAYCARHAICPVLAVPKPPLQRDLEALQRRPRTRLTATV</sequence>
<feature type="domain" description="UspA" evidence="1">
    <location>
        <begin position="21"/>
        <end position="161"/>
    </location>
</feature>
<dbReference type="PANTHER" id="PTHR31964">
    <property type="entry name" value="ADENINE NUCLEOTIDE ALPHA HYDROLASES-LIKE SUPERFAMILY PROTEIN"/>
    <property type="match status" value="1"/>
</dbReference>
<comment type="caution">
    <text evidence="2">The sequence shown here is derived from an EMBL/GenBank/DDBJ whole genome shotgun (WGS) entry which is preliminary data.</text>
</comment>
<organism evidence="2 3">
    <name type="scientific">Kitasatospora putterlickiae</name>
    <dbReference type="NCBI Taxonomy" id="221725"/>
    <lineage>
        <taxon>Bacteria</taxon>
        <taxon>Bacillati</taxon>
        <taxon>Actinomycetota</taxon>
        <taxon>Actinomycetes</taxon>
        <taxon>Kitasatosporales</taxon>
        <taxon>Streptomycetaceae</taxon>
        <taxon>Kitasatospora</taxon>
    </lineage>
</organism>
<dbReference type="Pfam" id="PF00582">
    <property type="entry name" value="Usp"/>
    <property type="match status" value="1"/>
</dbReference>
<evidence type="ECO:0000259" key="1">
    <source>
        <dbReference type="Pfam" id="PF00582"/>
    </source>
</evidence>
<gene>
    <name evidence="2" type="ORF">GCM10009639_57540</name>
</gene>
<proteinExistence type="predicted"/>
<dbReference type="SUPFAM" id="SSF52402">
    <property type="entry name" value="Adenine nucleotide alpha hydrolases-like"/>
    <property type="match status" value="1"/>
</dbReference>
<evidence type="ECO:0000313" key="2">
    <source>
        <dbReference type="EMBL" id="GAA1408069.1"/>
    </source>
</evidence>
<keyword evidence="3" id="KW-1185">Reference proteome</keyword>
<dbReference type="Gene3D" id="3.40.50.12370">
    <property type="match status" value="1"/>
</dbReference>
<dbReference type="Proteomes" id="UP001499863">
    <property type="component" value="Unassembled WGS sequence"/>
</dbReference>
<reference evidence="2 3" key="1">
    <citation type="journal article" date="2019" name="Int. J. Syst. Evol. Microbiol.">
        <title>The Global Catalogue of Microorganisms (GCM) 10K type strain sequencing project: providing services to taxonomists for standard genome sequencing and annotation.</title>
        <authorList>
            <consortium name="The Broad Institute Genomics Platform"/>
            <consortium name="The Broad Institute Genome Sequencing Center for Infectious Disease"/>
            <person name="Wu L."/>
            <person name="Ma J."/>
        </authorList>
    </citation>
    <scope>NUCLEOTIDE SEQUENCE [LARGE SCALE GENOMIC DNA]</scope>
    <source>
        <strain evidence="2 3">JCM 12393</strain>
    </source>
</reference>